<accession>A0A6N9YP73</accession>
<dbReference type="InterPro" id="IPR013830">
    <property type="entry name" value="SGNH_hydro"/>
</dbReference>
<evidence type="ECO:0000259" key="2">
    <source>
        <dbReference type="Pfam" id="PF21181"/>
    </source>
</evidence>
<dbReference type="AlphaFoldDB" id="A0A6N9YP73"/>
<evidence type="ECO:0000259" key="1">
    <source>
        <dbReference type="Pfam" id="PF14606"/>
    </source>
</evidence>
<dbReference type="Proteomes" id="UP000469185">
    <property type="component" value="Unassembled WGS sequence"/>
</dbReference>
<dbReference type="EMBL" id="JAAGOB010000008">
    <property type="protein sequence ID" value="NED96772.1"/>
    <property type="molecule type" value="Genomic_DNA"/>
</dbReference>
<dbReference type="SUPFAM" id="SSF52266">
    <property type="entry name" value="SGNH hydrolase"/>
    <property type="match status" value="1"/>
</dbReference>
<name>A0A6N9YP73_9ACTN</name>
<dbReference type="InterPro" id="IPR036514">
    <property type="entry name" value="SGNH_hydro_sf"/>
</dbReference>
<organism evidence="3 4">
    <name type="scientific">Phytoactinopolyspora alkaliphila</name>
    <dbReference type="NCBI Taxonomy" id="1783498"/>
    <lineage>
        <taxon>Bacteria</taxon>
        <taxon>Bacillati</taxon>
        <taxon>Actinomycetota</taxon>
        <taxon>Actinomycetes</taxon>
        <taxon>Jiangellales</taxon>
        <taxon>Jiangellaceae</taxon>
        <taxon>Phytoactinopolyspora</taxon>
    </lineage>
</organism>
<evidence type="ECO:0000313" key="3">
    <source>
        <dbReference type="EMBL" id="NED96772.1"/>
    </source>
</evidence>
<keyword evidence="4" id="KW-1185">Reference proteome</keyword>
<comment type="caution">
    <text evidence="3">The sequence shown here is derived from an EMBL/GenBank/DDBJ whole genome shotgun (WGS) entry which is preliminary data.</text>
</comment>
<feature type="domain" description="SGNH hydrolase-type esterase" evidence="1">
    <location>
        <begin position="159"/>
        <end position="340"/>
    </location>
</feature>
<proteinExistence type="predicted"/>
<feature type="domain" description="SsfX3-like N-terminal" evidence="2">
    <location>
        <begin position="19"/>
        <end position="136"/>
    </location>
</feature>
<reference evidence="3 4" key="1">
    <citation type="submission" date="2020-02" db="EMBL/GenBank/DDBJ databases">
        <authorList>
            <person name="Li X.-J."/>
            <person name="Feng X.-M."/>
        </authorList>
    </citation>
    <scope>NUCLEOTIDE SEQUENCE [LARGE SCALE GENOMIC DNA]</scope>
    <source>
        <strain evidence="3 4">CGMCC 4.7225</strain>
    </source>
</reference>
<dbReference type="Gene3D" id="3.40.50.1110">
    <property type="entry name" value="SGNH hydrolase"/>
    <property type="match status" value="1"/>
</dbReference>
<sequence length="346" mass="37459">MADLSCRPGRVLRADDDVLTWEGAVDLEHTGEWSRAWRLPLSRLALFPGEGLRQRALMQAGVRIVLGTDAAALRGRAVVADLGDATADEASPVDLVVDGRYFSSSPVTPDGDFGFDLPAGQKTVELWLPQFGDFRLSSLEIAGDARLWRVDPRPRRPKLITYGSSITQCRTAASPTRTWPALVARDLDMDLTCLGYGNQCHLDPMIARMIRDMPADVIVTCLGINVYGNGSFNERSFLPAVLGLLSTIRDGHPGVPILVISPIAAPSREDLVGKTGMTLAQVRDYVAEAARLLREHGDDDLHILDGRDVFGAEQAHLLIDHVHPGSAGYAHMAASIAPAIRTVMSP</sequence>
<protein>
    <submittedName>
        <fullName evidence="3">GDSL family lipase</fullName>
    </submittedName>
</protein>
<dbReference type="Pfam" id="PF14606">
    <property type="entry name" value="Lipase_GDSL_3"/>
    <property type="match status" value="1"/>
</dbReference>
<gene>
    <name evidence="3" type="ORF">G1H11_15795</name>
</gene>
<dbReference type="Pfam" id="PF21181">
    <property type="entry name" value="SsfX3_N"/>
    <property type="match status" value="1"/>
</dbReference>
<dbReference type="RefSeq" id="WP_163819551.1">
    <property type="nucleotide sequence ID" value="NZ_JAAGOB010000008.1"/>
</dbReference>
<dbReference type="Gene3D" id="2.60.120.260">
    <property type="entry name" value="Galactose-binding domain-like"/>
    <property type="match status" value="1"/>
</dbReference>
<dbReference type="InterPro" id="IPR048977">
    <property type="entry name" value="SsfX3-like_N"/>
</dbReference>
<evidence type="ECO:0000313" key="4">
    <source>
        <dbReference type="Proteomes" id="UP000469185"/>
    </source>
</evidence>